<comment type="caution">
    <text evidence="3">The sequence shown here is derived from an EMBL/GenBank/DDBJ whole genome shotgun (WGS) entry which is preliminary data.</text>
</comment>
<accession>A0ABW1YR92</accession>
<protein>
    <recommendedName>
        <fullName evidence="5">Secreted protein</fullName>
    </recommendedName>
</protein>
<feature type="compositionally biased region" description="Polar residues" evidence="1">
    <location>
        <begin position="34"/>
        <end position="47"/>
    </location>
</feature>
<evidence type="ECO:0000313" key="4">
    <source>
        <dbReference type="Proteomes" id="UP001596425"/>
    </source>
</evidence>
<dbReference type="RefSeq" id="WP_193193287.1">
    <property type="nucleotide sequence ID" value="NZ_JACZFR010000043.1"/>
</dbReference>
<proteinExistence type="predicted"/>
<dbReference type="EMBL" id="JBHSVR010000001">
    <property type="protein sequence ID" value="MFC6635066.1"/>
    <property type="molecule type" value="Genomic_DNA"/>
</dbReference>
<name>A0ABW1YR92_9GAMM</name>
<keyword evidence="4" id="KW-1185">Reference proteome</keyword>
<keyword evidence="2" id="KW-0732">Signal</keyword>
<reference evidence="4" key="1">
    <citation type="journal article" date="2019" name="Int. J. Syst. Evol. Microbiol.">
        <title>The Global Catalogue of Microorganisms (GCM) 10K type strain sequencing project: providing services to taxonomists for standard genome sequencing and annotation.</title>
        <authorList>
            <consortium name="The Broad Institute Genomics Platform"/>
            <consortium name="The Broad Institute Genome Sequencing Center for Infectious Disease"/>
            <person name="Wu L."/>
            <person name="Ma J."/>
        </authorList>
    </citation>
    <scope>NUCLEOTIDE SEQUENCE [LARGE SCALE GENOMIC DNA]</scope>
    <source>
        <strain evidence="4">CGMCC 1.13718</strain>
    </source>
</reference>
<dbReference type="Proteomes" id="UP001596425">
    <property type="component" value="Unassembled WGS sequence"/>
</dbReference>
<gene>
    <name evidence="3" type="ORF">ACFQBM_17385</name>
</gene>
<sequence length="159" mass="16795">MYRLLPMLTLTLSLLLAIGGCGRQSDTHDPPDAQSPQSEGVDSTQPDETATEVMEEPVTPPPDDSGTAVPESSATPPQTDTGEAPICTPEWFVWVHEQVLARHDGDMAELYPAGLPEVGSAEWFLAVDKLTGGDGAHGPDGGSAEWCSMVQQRLGSPAQ</sequence>
<organism evidence="3 4">
    <name type="scientific">Microbulbifer taiwanensis</name>
    <dbReference type="NCBI Taxonomy" id="986746"/>
    <lineage>
        <taxon>Bacteria</taxon>
        <taxon>Pseudomonadati</taxon>
        <taxon>Pseudomonadota</taxon>
        <taxon>Gammaproteobacteria</taxon>
        <taxon>Cellvibrionales</taxon>
        <taxon>Microbulbiferaceae</taxon>
        <taxon>Microbulbifer</taxon>
    </lineage>
</organism>
<feature type="compositionally biased region" description="Polar residues" evidence="1">
    <location>
        <begin position="70"/>
        <end position="81"/>
    </location>
</feature>
<evidence type="ECO:0000313" key="3">
    <source>
        <dbReference type="EMBL" id="MFC6635066.1"/>
    </source>
</evidence>
<dbReference type="PROSITE" id="PS51257">
    <property type="entry name" value="PROKAR_LIPOPROTEIN"/>
    <property type="match status" value="1"/>
</dbReference>
<feature type="chain" id="PRO_5046203604" description="Secreted protein" evidence="2">
    <location>
        <begin position="24"/>
        <end position="159"/>
    </location>
</feature>
<evidence type="ECO:0000256" key="2">
    <source>
        <dbReference type="SAM" id="SignalP"/>
    </source>
</evidence>
<evidence type="ECO:0000256" key="1">
    <source>
        <dbReference type="SAM" id="MobiDB-lite"/>
    </source>
</evidence>
<feature type="region of interest" description="Disordered" evidence="1">
    <location>
        <begin position="23"/>
        <end position="86"/>
    </location>
</feature>
<evidence type="ECO:0008006" key="5">
    <source>
        <dbReference type="Google" id="ProtNLM"/>
    </source>
</evidence>
<feature type="signal peptide" evidence="2">
    <location>
        <begin position="1"/>
        <end position="23"/>
    </location>
</feature>